<keyword evidence="3" id="KW-0732">Signal</keyword>
<keyword evidence="13" id="KW-1185">Reference proteome</keyword>
<organism evidence="12 13">
    <name type="scientific">Puchong virus</name>
    <dbReference type="NCBI Taxonomy" id="1272955"/>
    <lineage>
        <taxon>Viruses</taxon>
        <taxon>Riboviria</taxon>
        <taxon>Orthornavirae</taxon>
        <taxon>Negarnaviricota</taxon>
        <taxon>Haploviricotina</taxon>
        <taxon>Monjiviricetes</taxon>
        <taxon>Mononegavirales</taxon>
        <taxon>Rhabdoviridae</taxon>
        <taxon>Alpharhabdovirinae</taxon>
        <taxon>Ephemerovirus</taxon>
        <taxon>Ephemerovirus puchong</taxon>
    </lineage>
</organism>
<accession>A0A7D0ISL9</accession>
<dbReference type="SUPFAM" id="SSF161008">
    <property type="entry name" value="Viral glycoprotein ectodomain-like"/>
    <property type="match status" value="1"/>
</dbReference>
<evidence type="ECO:0000256" key="3">
    <source>
        <dbReference type="ARBA" id="ARBA00022729"/>
    </source>
</evidence>
<evidence type="ECO:0000256" key="8">
    <source>
        <dbReference type="ARBA" id="ARBA00023180"/>
    </source>
</evidence>
<protein>
    <submittedName>
        <fullName evidence="12">Glycoprotein</fullName>
    </submittedName>
</protein>
<dbReference type="GO" id="GO:0019031">
    <property type="term" value="C:viral envelope"/>
    <property type="evidence" value="ECO:0007669"/>
    <property type="project" value="UniProtKB-KW"/>
</dbReference>
<dbReference type="PROSITE" id="PS00018">
    <property type="entry name" value="EF_HAND_1"/>
    <property type="match status" value="1"/>
</dbReference>
<comment type="subcellular location">
    <subcellularLocation>
        <location evidence="1">Virion membrane</location>
        <topology evidence="1">Single-pass type I membrane protein</topology>
    </subcellularLocation>
</comment>
<keyword evidence="5" id="KW-0261">Viral envelope protein</keyword>
<dbReference type="EMBL" id="MH507505">
    <property type="protein sequence ID" value="QEA08643.1"/>
    <property type="molecule type" value="Genomic_RNA"/>
</dbReference>
<name>A0A7D0ISL9_9RHAB</name>
<evidence type="ECO:0000313" key="13">
    <source>
        <dbReference type="Proteomes" id="UP000676181"/>
    </source>
</evidence>
<dbReference type="KEGG" id="vg:80535936"/>
<evidence type="ECO:0000256" key="6">
    <source>
        <dbReference type="ARBA" id="ARBA00022989"/>
    </source>
</evidence>
<evidence type="ECO:0000256" key="7">
    <source>
        <dbReference type="ARBA" id="ARBA00023136"/>
    </source>
</evidence>
<evidence type="ECO:0000256" key="1">
    <source>
        <dbReference type="ARBA" id="ARBA00004563"/>
    </source>
</evidence>
<evidence type="ECO:0000259" key="11">
    <source>
        <dbReference type="Pfam" id="PF24833"/>
    </source>
</evidence>
<evidence type="ECO:0000256" key="9">
    <source>
        <dbReference type="SAM" id="MobiDB-lite"/>
    </source>
</evidence>
<dbReference type="Gene3D" id="2.30.29.130">
    <property type="match status" value="1"/>
</dbReference>
<proteinExistence type="predicted"/>
<reference evidence="13" key="1">
    <citation type="journal article" date="2020" name="Vet. Res.">
        <title>Hayes Yard virus: a novel ephemerovirus isolated from a bull with severe clinical signs of bovine ephemeral fever is most closely related to Puchong virus.</title>
        <authorList>
            <person name="Blasdell K.R."/>
            <person name="Davis S.S."/>
            <person name="Voysey R."/>
            <person name="Bulach D.M."/>
            <person name="Middleton D."/>
            <person name="Williams S."/>
            <person name="Harmsen M.B."/>
            <person name="Weir R.P."/>
            <person name="Crameri S."/>
            <person name="Walsh S.J."/>
            <person name="Peck G.R."/>
            <person name="Tesh R.B."/>
            <person name="Boyle D.B."/>
            <person name="Melville L.F."/>
            <person name="Walker P.J."/>
        </authorList>
    </citation>
    <scope>NUCLEOTIDE SEQUENCE [LARGE SCALE GENOMIC DNA]</scope>
</reference>
<feature type="compositionally biased region" description="Basic and acidic residues" evidence="9">
    <location>
        <begin position="578"/>
        <end position="596"/>
    </location>
</feature>
<keyword evidence="6" id="KW-1133">Transmembrane helix</keyword>
<feature type="region of interest" description="Disordered" evidence="9">
    <location>
        <begin position="578"/>
        <end position="615"/>
    </location>
</feature>
<keyword evidence="8" id="KW-0325">Glycoprotein</keyword>
<keyword evidence="2" id="KW-0812">Transmembrane</keyword>
<evidence type="ECO:0000256" key="5">
    <source>
        <dbReference type="ARBA" id="ARBA00022879"/>
    </source>
</evidence>
<feature type="domain" description="Spike glycoprotein G central" evidence="11">
    <location>
        <begin position="292"/>
        <end position="352"/>
    </location>
</feature>
<keyword evidence="4" id="KW-0946">Virion</keyword>
<dbReference type="InterPro" id="IPR001903">
    <property type="entry name" value="Rhabdo_glycop_FD"/>
</dbReference>
<dbReference type="Proteomes" id="UP000676181">
    <property type="component" value="Segment"/>
</dbReference>
<dbReference type="GeneID" id="80535936"/>
<evidence type="ECO:0000313" key="12">
    <source>
        <dbReference type="EMBL" id="QEA08643.1"/>
    </source>
</evidence>
<dbReference type="GO" id="GO:0055036">
    <property type="term" value="C:virion membrane"/>
    <property type="evidence" value="ECO:0007669"/>
    <property type="project" value="UniProtKB-SubCell"/>
</dbReference>
<keyword evidence="7" id="KW-0472">Membrane</keyword>
<feature type="compositionally biased region" description="Basic and acidic residues" evidence="9">
    <location>
        <begin position="604"/>
        <end position="615"/>
    </location>
</feature>
<sequence>MISKIQSCIIFGLCSRVFSADIGSKVFNVPVNCVGEKPIKPTEITCPKRYNELSLEAHHTLIEGDEKVEQICRPALRDDDHVEGYVCREQHWETECEETWYFATVINYHIREKPPSLSDCITAVKQYKDGILIPPYYPPAGCFWNTKIKETIKFMVLIKHRSILNPIDNLVHDTQFINPCDLKGAQKDGCKLKDITGLWIPELENGLSSEHCSKKHWECIGIKSYKSEVDEKTRIWEAPEIGIINITKSCKQSFCGYRGVVFDDGEWWGYANETEAELIDAHIPTCSGKKPGIRVHNDHTDYETYDIRAEMENERCQNTISKILNSEPINTIDMSYLSPTRPGRDFAYRFKQVNWTETFCLRWAESGLIKDCRKHWKLSDRGGKVTKEHVGIGGYTRALCEFRPIVDQDGDGYISKTELGRHNMSAEFSSMKLGTRSSNQPVDSLDVGFNGIVKVTDDRTREEKYMVRTTSVYDGLEQRNRLMKFEVLEFEDVVSKYQGEGHYDVKGKSIDLTPDEQKSINRTDFVKTIANGGKEIVSGIVGWFTGTAKLVRWTIWAVGALVTTYAIYKLHKLVRGKPRSEEDRSQAEDRAEENKRSSWFNSGKKNDLRKNPLKHDNPLYEEIDLEDTYSMRKKEGWKTDRTRDNFFDV</sequence>
<feature type="domain" description="Spike glycoprotein fusion" evidence="10">
    <location>
        <begin position="82"/>
        <end position="178"/>
    </location>
</feature>
<dbReference type="RefSeq" id="YP_010797930.1">
    <property type="nucleotide sequence ID" value="NC_076260.1"/>
</dbReference>
<evidence type="ECO:0000256" key="2">
    <source>
        <dbReference type="ARBA" id="ARBA00022692"/>
    </source>
</evidence>
<evidence type="ECO:0000259" key="10">
    <source>
        <dbReference type="Pfam" id="PF00974"/>
    </source>
</evidence>
<dbReference type="Pfam" id="PF00974">
    <property type="entry name" value="Rhabdo_glycop_FD"/>
    <property type="match status" value="1"/>
</dbReference>
<evidence type="ECO:0000256" key="4">
    <source>
        <dbReference type="ARBA" id="ARBA00022844"/>
    </source>
</evidence>
<dbReference type="Gene3D" id="6.10.140.740">
    <property type="match status" value="1"/>
</dbReference>
<dbReference type="InterPro" id="IPR055447">
    <property type="entry name" value="Rhabdo_glycop_CD"/>
</dbReference>
<dbReference type="Pfam" id="PF24833">
    <property type="entry name" value="Rhabdo_glycop_CD"/>
    <property type="match status" value="1"/>
</dbReference>
<dbReference type="InterPro" id="IPR018247">
    <property type="entry name" value="EF_Hand_1_Ca_BS"/>
</dbReference>